<proteinExistence type="predicted"/>
<evidence type="ECO:0000313" key="1">
    <source>
        <dbReference type="EMBL" id="MUK88217.1"/>
    </source>
</evidence>
<dbReference type="AlphaFoldDB" id="A0A6N8FJR6"/>
<organism evidence="1 2">
    <name type="scientific">Ornithinibacillus caprae</name>
    <dbReference type="NCBI Taxonomy" id="2678566"/>
    <lineage>
        <taxon>Bacteria</taxon>
        <taxon>Bacillati</taxon>
        <taxon>Bacillota</taxon>
        <taxon>Bacilli</taxon>
        <taxon>Bacillales</taxon>
        <taxon>Bacillaceae</taxon>
        <taxon>Ornithinibacillus</taxon>
    </lineage>
</organism>
<gene>
    <name evidence="1" type="ORF">GMD78_07405</name>
</gene>
<dbReference type="Proteomes" id="UP000469125">
    <property type="component" value="Unassembled WGS sequence"/>
</dbReference>
<keyword evidence="2" id="KW-1185">Reference proteome</keyword>
<protein>
    <submittedName>
        <fullName evidence="1">Uncharacterized protein</fullName>
    </submittedName>
</protein>
<comment type="caution">
    <text evidence="1">The sequence shown here is derived from an EMBL/GenBank/DDBJ whole genome shotgun (WGS) entry which is preliminary data.</text>
</comment>
<dbReference type="EMBL" id="WOCA01000004">
    <property type="protein sequence ID" value="MUK88217.1"/>
    <property type="molecule type" value="Genomic_DNA"/>
</dbReference>
<evidence type="ECO:0000313" key="2">
    <source>
        <dbReference type="Proteomes" id="UP000469125"/>
    </source>
</evidence>
<sequence length="56" mass="6534">MLNQNDWLNLFADESRNEKGLGLSTEKIQELFEAQPSSRLTWKGEIYIKNKSEDAF</sequence>
<reference evidence="1 2" key="1">
    <citation type="submission" date="2019-11" db="EMBL/GenBank/DDBJ databases">
        <authorList>
            <person name="Li X."/>
        </authorList>
    </citation>
    <scope>NUCLEOTIDE SEQUENCE [LARGE SCALE GENOMIC DNA]</scope>
    <source>
        <strain evidence="1 2">L9</strain>
    </source>
</reference>
<name>A0A6N8FJR6_9BACI</name>
<accession>A0A6N8FJR6</accession>